<dbReference type="GeneID" id="85406199"/>
<accession>A0ABQ9RDY1</accession>
<sequence>MDHSPQQHWGRPQAGRPQAGRPQAGRPQAGRPQAGRPQAGRPQAPRPRFNSLGLRRSAAPTTRVAPTAKSSDNRLSPLDTFRAMIEELGPSVKTHALCDRCGQVLKVPVPKEWLGRLERDKDRYPLPSNLTPRSWEAYLGDIHLRISSQVCPGNENGTCLTKRTHDDIKTWGELKALPETSPEVDQEWLQLDLPSAVGYLAAPDWQEKLQSAVINASRNDPPESRLSKSWVNYIYWRCAWLFFSLRKGGLRHENAKLERMWGQVDVDILLLEYGVLEKADLEALYCTSYSSLAGLISCKWLYGSALLNMFFGIRRDIGKDQFNQLKRAVQRADTALGKYLLACVNMDAVEWNARRRAAFTAYRHVEEHLHHYASASQLREFLKLRQSPPPPSAELLEESLAEKGAQERTMLIRASRHVELDKSGDKSDWVRNRAQLARSVPNRRPRWETAGIDRLRAR</sequence>
<feature type="compositionally biased region" description="Low complexity" evidence="1">
    <location>
        <begin position="10"/>
        <end position="48"/>
    </location>
</feature>
<keyword evidence="3" id="KW-1185">Reference proteome</keyword>
<dbReference type="RefSeq" id="XP_060383630.1">
    <property type="nucleotide sequence ID" value="XM_060521961.1"/>
</dbReference>
<reference evidence="2 3" key="1">
    <citation type="submission" date="2016-10" db="EMBL/GenBank/DDBJ databases">
        <title>The genome sequence of Colletotrichum fioriniae PJ7.</title>
        <authorList>
            <person name="Baroncelli R."/>
        </authorList>
    </citation>
    <scope>NUCLEOTIDE SEQUENCE [LARGE SCALE GENOMIC DNA]</scope>
    <source>
        <strain evidence="2 3">Tom-12</strain>
    </source>
</reference>
<name>A0ABQ9RDY1_9PEZI</name>
<dbReference type="EMBL" id="MLFU01000015">
    <property type="protein sequence ID" value="KAK1501707.1"/>
    <property type="molecule type" value="Genomic_DNA"/>
</dbReference>
<organism evidence="2 3">
    <name type="scientific">Colletotrichum tamarilloi</name>
    <dbReference type="NCBI Taxonomy" id="1209934"/>
    <lineage>
        <taxon>Eukaryota</taxon>
        <taxon>Fungi</taxon>
        <taxon>Dikarya</taxon>
        <taxon>Ascomycota</taxon>
        <taxon>Pezizomycotina</taxon>
        <taxon>Sordariomycetes</taxon>
        <taxon>Hypocreomycetidae</taxon>
        <taxon>Glomerellales</taxon>
        <taxon>Glomerellaceae</taxon>
        <taxon>Colletotrichum</taxon>
        <taxon>Colletotrichum acutatum species complex</taxon>
    </lineage>
</organism>
<protein>
    <submittedName>
        <fullName evidence="2">Uncharacterized protein</fullName>
    </submittedName>
</protein>
<feature type="region of interest" description="Disordered" evidence="1">
    <location>
        <begin position="1"/>
        <end position="75"/>
    </location>
</feature>
<evidence type="ECO:0000313" key="2">
    <source>
        <dbReference type="EMBL" id="KAK1501707.1"/>
    </source>
</evidence>
<gene>
    <name evidence="2" type="ORF">CTAM01_05931</name>
</gene>
<comment type="caution">
    <text evidence="2">The sequence shown here is derived from an EMBL/GenBank/DDBJ whole genome shotgun (WGS) entry which is preliminary data.</text>
</comment>
<proteinExistence type="predicted"/>
<dbReference type="Proteomes" id="UP001227543">
    <property type="component" value="Unassembled WGS sequence"/>
</dbReference>
<evidence type="ECO:0000313" key="3">
    <source>
        <dbReference type="Proteomes" id="UP001227543"/>
    </source>
</evidence>
<evidence type="ECO:0000256" key="1">
    <source>
        <dbReference type="SAM" id="MobiDB-lite"/>
    </source>
</evidence>